<evidence type="ECO:0000313" key="3">
    <source>
        <dbReference type="Proteomes" id="UP000198677"/>
    </source>
</evidence>
<dbReference type="AlphaFoldDB" id="A0A1H7NI11"/>
<evidence type="ECO:0000313" key="2">
    <source>
        <dbReference type="EMBL" id="SEL22655.1"/>
    </source>
</evidence>
<dbReference type="EMBL" id="FOAW01000007">
    <property type="protein sequence ID" value="SEL22655.1"/>
    <property type="molecule type" value="Genomic_DNA"/>
</dbReference>
<dbReference type="InterPro" id="IPR021741">
    <property type="entry name" value="DUF3311"/>
</dbReference>
<keyword evidence="3" id="KW-1185">Reference proteome</keyword>
<keyword evidence="1" id="KW-0472">Membrane</keyword>
<accession>A0A1H7NI11</accession>
<gene>
    <name evidence="2" type="ORF">SAMN05444583_10719</name>
</gene>
<feature type="transmembrane region" description="Helical" evidence="1">
    <location>
        <begin position="51"/>
        <end position="73"/>
    </location>
</feature>
<keyword evidence="1" id="KW-1133">Transmembrane helix</keyword>
<organism evidence="2 3">
    <name type="scientific">Rhodococcus maanshanensis</name>
    <dbReference type="NCBI Taxonomy" id="183556"/>
    <lineage>
        <taxon>Bacteria</taxon>
        <taxon>Bacillati</taxon>
        <taxon>Actinomycetota</taxon>
        <taxon>Actinomycetes</taxon>
        <taxon>Mycobacteriales</taxon>
        <taxon>Nocardiaceae</taxon>
        <taxon>Rhodococcus</taxon>
    </lineage>
</organism>
<keyword evidence="1" id="KW-0812">Transmembrane</keyword>
<feature type="transmembrane region" description="Helical" evidence="1">
    <location>
        <begin position="17"/>
        <end position="39"/>
    </location>
</feature>
<dbReference type="Pfam" id="PF11755">
    <property type="entry name" value="DUF3311"/>
    <property type="match status" value="1"/>
</dbReference>
<reference evidence="3" key="1">
    <citation type="submission" date="2016-10" db="EMBL/GenBank/DDBJ databases">
        <authorList>
            <person name="Varghese N."/>
            <person name="Submissions S."/>
        </authorList>
    </citation>
    <scope>NUCLEOTIDE SEQUENCE [LARGE SCALE GENOMIC DNA]</scope>
    <source>
        <strain evidence="3">DSM 44675</strain>
    </source>
</reference>
<sequence>MTAEHDHNTTPPANKRLLALAVVLLLLPIVAILWVSSYARTGPELGGVPFFFWYQFLWVFLCAGATWSAYRIVLRARPHRPMTDGPAQEVDGDGSDR</sequence>
<dbReference type="RefSeq" id="WP_083576700.1">
    <property type="nucleotide sequence ID" value="NZ_FOAW01000007.1"/>
</dbReference>
<evidence type="ECO:0000256" key="1">
    <source>
        <dbReference type="SAM" id="Phobius"/>
    </source>
</evidence>
<protein>
    <submittedName>
        <fullName evidence="2">Uncharacterized protein</fullName>
    </submittedName>
</protein>
<dbReference type="Proteomes" id="UP000198677">
    <property type="component" value="Unassembled WGS sequence"/>
</dbReference>
<name>A0A1H7NI11_9NOCA</name>
<proteinExistence type="predicted"/>
<dbReference type="OrthoDB" id="123261at2"/>